<dbReference type="Gene3D" id="2.50.20.10">
    <property type="entry name" value="Lipoprotein localisation LolA/LolB/LppX"/>
    <property type="match status" value="1"/>
</dbReference>
<sequence length="453" mass="50770">MTSLTRLASSVALCCALTAPAYAAVSEQEAAQLGSTLTPIGAEKSGNAAGTIPEWQGGLPQNASNIQNGFRDNPFANEKPLFIIDAKNYTQYQDKLSPGQVALFKRYPDTYKMPVYTTHRSAGVPDEVAQAIRKNAVTTTLVEGGNGIDGFKTAIPFPIPQNGLEVIWNHIARYRGKTSLRQTSQAVPQANGAYVQVDADERFALADQVTDYDPKSENNLLYFYNSRINAPARLAGNVLLVHETLNQVKEPRLAWLYNSGQRRVRRAPQVSYDGPGTASDGMRTADGLEHFNGSPDRYEWKLVGKREMYIPYNSYLIASPKFKIKDLIKPGHLNPELTRYELHRVWEVVATLKPGERHIYAKRHMFIDEDTWAISLADHYDNRDALWRVGESHLQYFYDAQVSYATPEVLYDLIAGRYIASGMINESSKPYDFTFKASKKDFLPATLRTMGIR</sequence>
<evidence type="ECO:0000313" key="4">
    <source>
        <dbReference type="Proteomes" id="UP000229504"/>
    </source>
</evidence>
<name>A0A2G5FJ88_9PSED</name>
<dbReference type="AlphaFoldDB" id="A0A2G5FJ88"/>
<comment type="caution">
    <text evidence="3">The sequence shown here is derived from an EMBL/GenBank/DDBJ whole genome shotgun (WGS) entry which is preliminary data.</text>
</comment>
<dbReference type="RefSeq" id="WP_099525178.1">
    <property type="nucleotide sequence ID" value="NZ_NIQU01000005.1"/>
</dbReference>
<gene>
    <name evidence="3" type="ORF">CDO35_13130</name>
</gene>
<feature type="compositionally biased region" description="Polar residues" evidence="1">
    <location>
        <begin position="59"/>
        <end position="70"/>
    </location>
</feature>
<accession>A0A2G5FJ88</accession>
<keyword evidence="2" id="KW-0732">Signal</keyword>
<proteinExistence type="predicted"/>
<feature type="region of interest" description="Disordered" evidence="1">
    <location>
        <begin position="267"/>
        <end position="286"/>
    </location>
</feature>
<dbReference type="CDD" id="cd16329">
    <property type="entry name" value="LolA_like"/>
    <property type="match status" value="1"/>
</dbReference>
<feature type="region of interest" description="Disordered" evidence="1">
    <location>
        <begin position="48"/>
        <end position="70"/>
    </location>
</feature>
<protein>
    <submittedName>
        <fullName evidence="3">Outer membrane lipoprotein-sorting protein</fullName>
    </submittedName>
</protein>
<evidence type="ECO:0000313" key="3">
    <source>
        <dbReference type="EMBL" id="PIA68047.1"/>
    </source>
</evidence>
<reference evidence="4" key="1">
    <citation type="submission" date="2017-06" db="EMBL/GenBank/DDBJ databases">
        <authorList>
            <person name="Rastogi G."/>
            <person name="Vaishampayan P."/>
            <person name="Seuylemezian A."/>
        </authorList>
    </citation>
    <scope>NUCLEOTIDE SEQUENCE [LARGE SCALE GENOMIC DNA]</scope>
    <source>
        <strain evidence="4">PI11</strain>
    </source>
</reference>
<dbReference type="EMBL" id="NIQU01000005">
    <property type="protein sequence ID" value="PIA68047.1"/>
    <property type="molecule type" value="Genomic_DNA"/>
</dbReference>
<feature type="signal peptide" evidence="2">
    <location>
        <begin position="1"/>
        <end position="23"/>
    </location>
</feature>
<evidence type="ECO:0000256" key="2">
    <source>
        <dbReference type="SAM" id="SignalP"/>
    </source>
</evidence>
<dbReference type="Pfam" id="PF07044">
    <property type="entry name" value="DUF1329"/>
    <property type="match status" value="1"/>
</dbReference>
<dbReference type="Proteomes" id="UP000229504">
    <property type="component" value="Unassembled WGS sequence"/>
</dbReference>
<keyword evidence="3" id="KW-0449">Lipoprotein</keyword>
<evidence type="ECO:0000256" key="1">
    <source>
        <dbReference type="SAM" id="MobiDB-lite"/>
    </source>
</evidence>
<feature type="chain" id="PRO_5013727554" evidence="2">
    <location>
        <begin position="24"/>
        <end position="453"/>
    </location>
</feature>
<dbReference type="InterPro" id="IPR010752">
    <property type="entry name" value="DUF1329"/>
</dbReference>
<organism evidence="3 4">
    <name type="scientific">Pseudomonas sediminis</name>
    <dbReference type="NCBI Taxonomy" id="1691904"/>
    <lineage>
        <taxon>Bacteria</taxon>
        <taxon>Pseudomonadati</taxon>
        <taxon>Pseudomonadota</taxon>
        <taxon>Gammaproteobacteria</taxon>
        <taxon>Pseudomonadales</taxon>
        <taxon>Pseudomonadaceae</taxon>
        <taxon>Pseudomonas</taxon>
    </lineage>
</organism>